<dbReference type="RefSeq" id="WP_152789956.1">
    <property type="nucleotide sequence ID" value="NZ_BAABEQ010000174.1"/>
</dbReference>
<dbReference type="Gene3D" id="3.30.300.30">
    <property type="match status" value="2"/>
</dbReference>
<dbReference type="GO" id="GO:0031177">
    <property type="term" value="F:phosphopantetheine binding"/>
    <property type="evidence" value="ECO:0007669"/>
    <property type="project" value="InterPro"/>
</dbReference>
<dbReference type="FunFam" id="1.10.1200.10:FF:000005">
    <property type="entry name" value="Nonribosomal peptide synthetase 1"/>
    <property type="match status" value="2"/>
</dbReference>
<proteinExistence type="predicted"/>
<organism evidence="5 6">
    <name type="scientific">Streptomyces phyllanthi</name>
    <dbReference type="NCBI Taxonomy" id="1803180"/>
    <lineage>
        <taxon>Bacteria</taxon>
        <taxon>Bacillati</taxon>
        <taxon>Actinomycetota</taxon>
        <taxon>Actinomycetes</taxon>
        <taxon>Kitasatosporales</taxon>
        <taxon>Streptomycetaceae</taxon>
        <taxon>Streptomyces</taxon>
    </lineage>
</organism>
<evidence type="ECO:0000256" key="3">
    <source>
        <dbReference type="ARBA" id="ARBA00022553"/>
    </source>
</evidence>
<dbReference type="InterPro" id="IPR001242">
    <property type="entry name" value="Condensation_dom"/>
</dbReference>
<dbReference type="Gene3D" id="3.30.559.30">
    <property type="entry name" value="Nonribosomal peptide synthetase, condensation domain"/>
    <property type="match status" value="2"/>
</dbReference>
<dbReference type="PROSITE" id="PS00455">
    <property type="entry name" value="AMP_BINDING"/>
    <property type="match status" value="1"/>
</dbReference>
<dbReference type="Pfam" id="PF00501">
    <property type="entry name" value="AMP-binding"/>
    <property type="match status" value="2"/>
</dbReference>
<dbReference type="GO" id="GO:0044550">
    <property type="term" value="P:secondary metabolite biosynthetic process"/>
    <property type="evidence" value="ECO:0007669"/>
    <property type="project" value="TreeGrafter"/>
</dbReference>
<keyword evidence="3" id="KW-0597">Phosphoprotein</keyword>
<dbReference type="InterPro" id="IPR000873">
    <property type="entry name" value="AMP-dep_synth/lig_dom"/>
</dbReference>
<dbReference type="InterPro" id="IPR045851">
    <property type="entry name" value="AMP-bd_C_sf"/>
</dbReference>
<evidence type="ECO:0000256" key="1">
    <source>
        <dbReference type="ARBA" id="ARBA00001957"/>
    </source>
</evidence>
<dbReference type="FunFam" id="2.30.38.10:FF:000001">
    <property type="entry name" value="Non-ribosomal peptide synthetase PvdI"/>
    <property type="match status" value="2"/>
</dbReference>
<dbReference type="GO" id="GO:0005829">
    <property type="term" value="C:cytosol"/>
    <property type="evidence" value="ECO:0007669"/>
    <property type="project" value="TreeGrafter"/>
</dbReference>
<dbReference type="Pfam" id="PF00550">
    <property type="entry name" value="PP-binding"/>
    <property type="match status" value="2"/>
</dbReference>
<dbReference type="InterPro" id="IPR006162">
    <property type="entry name" value="Ppantetheine_attach_site"/>
</dbReference>
<dbReference type="GO" id="GO:0003824">
    <property type="term" value="F:catalytic activity"/>
    <property type="evidence" value="ECO:0007669"/>
    <property type="project" value="InterPro"/>
</dbReference>
<dbReference type="PANTHER" id="PTHR45527:SF1">
    <property type="entry name" value="FATTY ACID SYNTHASE"/>
    <property type="match status" value="1"/>
</dbReference>
<dbReference type="InterPro" id="IPR009081">
    <property type="entry name" value="PP-bd_ACP"/>
</dbReference>
<dbReference type="SUPFAM" id="SSF56801">
    <property type="entry name" value="Acetyl-CoA synthetase-like"/>
    <property type="match status" value="2"/>
</dbReference>
<dbReference type="PROSITE" id="PS50075">
    <property type="entry name" value="CARRIER"/>
    <property type="match status" value="2"/>
</dbReference>
<protein>
    <submittedName>
        <fullName evidence="5">Amino acid adenylation domain-containing protein</fullName>
    </submittedName>
</protein>
<dbReference type="InterPro" id="IPR023213">
    <property type="entry name" value="CAT-like_dom_sf"/>
</dbReference>
<accession>A0A5N8WC00</accession>
<reference evidence="5 6" key="1">
    <citation type="submission" date="2019-07" db="EMBL/GenBank/DDBJ databases">
        <title>New species of Amycolatopsis and Streptomyces.</title>
        <authorList>
            <person name="Duangmal K."/>
            <person name="Teo W.F.A."/>
            <person name="Lipun K."/>
        </authorList>
    </citation>
    <scope>NUCLEOTIDE SEQUENCE [LARGE SCALE GENOMIC DNA]</scope>
    <source>
        <strain evidence="5 6">TISTR 2346</strain>
    </source>
</reference>
<dbReference type="NCBIfam" id="TIGR01733">
    <property type="entry name" value="AA-adenyl-dom"/>
    <property type="match status" value="2"/>
</dbReference>
<dbReference type="Gene3D" id="2.30.38.10">
    <property type="entry name" value="Luciferase, Domain 3"/>
    <property type="match status" value="2"/>
</dbReference>
<comment type="caution">
    <text evidence="5">The sequence shown here is derived from an EMBL/GenBank/DDBJ whole genome shotgun (WGS) entry which is preliminary data.</text>
</comment>
<keyword evidence="6" id="KW-1185">Reference proteome</keyword>
<feature type="domain" description="Carrier" evidence="4">
    <location>
        <begin position="973"/>
        <end position="1048"/>
    </location>
</feature>
<dbReference type="InterPro" id="IPR020806">
    <property type="entry name" value="PKS_PP-bd"/>
</dbReference>
<dbReference type="OrthoDB" id="2472181at2"/>
<dbReference type="Pfam" id="PF13193">
    <property type="entry name" value="AMP-binding_C"/>
    <property type="match status" value="2"/>
</dbReference>
<evidence type="ECO:0000256" key="2">
    <source>
        <dbReference type="ARBA" id="ARBA00022450"/>
    </source>
</evidence>
<dbReference type="SUPFAM" id="SSF52777">
    <property type="entry name" value="CoA-dependent acyltransferases"/>
    <property type="match status" value="4"/>
</dbReference>
<dbReference type="FunFam" id="3.40.50.12780:FF:000012">
    <property type="entry name" value="Non-ribosomal peptide synthetase"/>
    <property type="match status" value="2"/>
</dbReference>
<dbReference type="SMART" id="SM00823">
    <property type="entry name" value="PKS_PP"/>
    <property type="match status" value="2"/>
</dbReference>
<dbReference type="GO" id="GO:0017000">
    <property type="term" value="P:antibiotic biosynthetic process"/>
    <property type="evidence" value="ECO:0007669"/>
    <property type="project" value="UniProtKB-ARBA"/>
</dbReference>
<name>A0A5N8WC00_9ACTN</name>
<dbReference type="InterPro" id="IPR036736">
    <property type="entry name" value="ACP-like_sf"/>
</dbReference>
<dbReference type="FunFam" id="3.30.300.30:FF:000015">
    <property type="entry name" value="Nonribosomal peptide synthase SidD"/>
    <property type="match status" value="1"/>
</dbReference>
<evidence type="ECO:0000313" key="6">
    <source>
        <dbReference type="Proteomes" id="UP000326979"/>
    </source>
</evidence>
<dbReference type="Pfam" id="PF00668">
    <property type="entry name" value="Condensation"/>
    <property type="match status" value="2"/>
</dbReference>
<dbReference type="PANTHER" id="PTHR45527">
    <property type="entry name" value="NONRIBOSOMAL PEPTIDE SYNTHETASE"/>
    <property type="match status" value="1"/>
</dbReference>
<dbReference type="InterPro" id="IPR010071">
    <property type="entry name" value="AA_adenyl_dom"/>
</dbReference>
<dbReference type="Gene3D" id="1.10.1200.10">
    <property type="entry name" value="ACP-like"/>
    <property type="match status" value="2"/>
</dbReference>
<dbReference type="FunFam" id="3.40.50.980:FF:000001">
    <property type="entry name" value="Non-ribosomal peptide synthetase"/>
    <property type="match status" value="1"/>
</dbReference>
<dbReference type="Proteomes" id="UP000326979">
    <property type="component" value="Unassembled WGS sequence"/>
</dbReference>
<dbReference type="CDD" id="cd05930">
    <property type="entry name" value="A_NRPS"/>
    <property type="match status" value="2"/>
</dbReference>
<dbReference type="InterPro" id="IPR025110">
    <property type="entry name" value="AMP-bd_C"/>
</dbReference>
<sequence length="2142" mass="229457">MTAFDMTARPRGGAIEDIYPLTGLQQGMLFHSRLAPEKGMYWIQYGLLLDGRIDLGLLRQAWELVFARHEVLRTGVWDQAKVPVAVVSRSVPLPWQVIDLSGLDEGTRQRAVAEYEAADAARGADFAAPSLARVAVMRLGEDRYRVLWSYHHLLLDGWSAPVVVGDALHAYRELVAVRQPRLPSRRPFRDFVAWSSGQDQEAARRYWRERLAGLTAPTPLGVGNTTGETGQGTAWVRLPTDTSARVAEFARRHRLTVNTIVQGAWAVLTARYAGTDDVVFGVISSGRSGQLDGIEDMVGLLINTTPARIKVDPGQTVPQWLAGIQAEQARGRRFEHTALTDIQACSEIPAGQPLFETLFVFENYPTPTARDQYRSTGSDIRIQRILFEMQAHEPLAVIVNRDDELVVRLVYDRARFDDETAGRMARYLATVLEAIAADEGGPVADLPVLTQRERRRLIDEWNDTAVPTPPVDGAHDLIARAAPDTIALESGSVSLTYAALVERAARLAHRLREAGVTAETVVGLHLPPGPDAVIAILAVWLAGGAYLPLDPDQAADRTAFMLDDSGAAIVVGTSLPATLPTGLPTVVLDDPAVRAAIAASPPTPPSPVPGGPERLAYVIYTSGSTGTPKGVQVAHRGVVNLAIGLSAAVGAGPGTRVLQFAPLSFDGAVGELVMALPLGGASVVATPEQRAEPNLLAKLVRDRAVRVTPLPPSLLRVLEPGDLRGLGTLITVGERLDPDLAAAWQNHHRLLNGYGPTETTVAASIGAVGPSPGGGPPIGTPIANTRMYVLDARLDPVPVGVAGELFVGGGQLARGYGRRPALTAERFVADRFAGDGSRLYRTGDRVRWRADGQLEFLGRIDDQIKIRGFRIEPGEIETALNAHPAIRSSAVIAWGDGAGRRLAAYLVPADHAEGVPPVDVLRDHLRQSLPEFMIPALFTELADLPLTSSGKTDRTALPAPDQHRPDLDGRYTAPSSPTEELVAGIWTQVLGVDRVGAGDDFFQLGGHSLLAAQVMSRVRAVFGAEVPLAALFDHPTVRGLAEVIEGTARGLVVPPVTAVSRDRPLPLSFAQQRLWFLDRLEPGSAEYVVRMPIRWDAHVDAAVLGQALDAVVARHEVLRTRLVAGPDGVAHQVIDPPAPVPLPVADVSGVADPVAAARVLLAVDASTPFDLAAEPLVRACLIRLGETGHLLALTMHHVVFDEWSERILRRDLLASYEAFRAGEPDPLPPLAVQYADFAVWQRSWLTGEVLEQQLGYWRDRLAGAPVLELPTDRPRPPVWSTASGVVPFTVPADVVDGLRKVAQDGGATMFMVLLAGFSVLLGRYCGQDDIVVGTPVADRGRAETEDLIGFFLNTLVMRADLSGDPTFAEVLARVRETALGGYAHQDLPFEQLVDALVTDRDRSRTPLFRVFFSYVQGGEDAGRQEPDVLDDRDAGGPARTLTLADLDLTLGDSGEGGLAGAVQYSTALFDEATIQRLAAHLVTVLRACAVPGRRVAGLELLADAERGELRVWGTGAEPAVRGSVLELIAEQARLRPDAVAVVEGDRQLTYGELNARSNRLARHLRARGIGCEDVVGVCLQRGTGLMVALLGVLKAGAAYLPLDADHPGQRMQYMLQAAGATLVITQSEVADRLESTAVPQLLINGDQAATDTHPASDLPAQAGPGNLAYVIFTSGSTGRPNGVFIEHSAMSVRLVELGRQYGITPADSTLQFASITFDATVDQLFSVLMYGGRLVLRGAELWTPARVLREIRAQRVTMVEMTPAVWELAISDLSASDLSAGYGLGPDFRLLNLGGEAVPAGALADWFERTSVPVLNTYGPTEATITSMAWLMREPVSPVPIGLPVAGTTVYVLDTRLRPVPVGVAGELFIGGPGVARGYGGRPALTARRFVADPFAADGSRMYRTGDRVRWSAAGRMEFLGRADDQVKVRGVRIEPGEIEAALAAHPGVQVAVVTPFGESAQVRLVAYVVPADPSEGIPDSGDLRGHLRQSLPESMIPSVFVELAGLPLTSSNKIDRAALPVPDIGRTDQDGSYVAPSTPAEELLAGIWAELLGADHVGAEDNFFELGGHSLLATQVISRIRDAFGTEVPLAALFDQPTVRELAQVVEERILDEIERMSDDEVLQALGGYGQDARPGEDGIS</sequence>
<keyword evidence="2" id="KW-0596">Phosphopantetheine</keyword>
<dbReference type="CDD" id="cd19543">
    <property type="entry name" value="DCL_NRPS"/>
    <property type="match status" value="1"/>
</dbReference>
<feature type="domain" description="Carrier" evidence="4">
    <location>
        <begin position="2036"/>
        <end position="2111"/>
    </location>
</feature>
<dbReference type="EMBL" id="VJZE01000391">
    <property type="protein sequence ID" value="MPY45013.1"/>
    <property type="molecule type" value="Genomic_DNA"/>
</dbReference>
<evidence type="ECO:0000313" key="5">
    <source>
        <dbReference type="EMBL" id="MPY45013.1"/>
    </source>
</evidence>
<dbReference type="CDD" id="cd19531">
    <property type="entry name" value="LCL_NRPS-like"/>
    <property type="match status" value="1"/>
</dbReference>
<dbReference type="Gene3D" id="3.40.50.980">
    <property type="match status" value="4"/>
</dbReference>
<evidence type="ECO:0000259" key="4">
    <source>
        <dbReference type="PROSITE" id="PS50075"/>
    </source>
</evidence>
<dbReference type="SUPFAM" id="SSF47336">
    <property type="entry name" value="ACP-like"/>
    <property type="match status" value="2"/>
</dbReference>
<dbReference type="InterPro" id="IPR020845">
    <property type="entry name" value="AMP-binding_CS"/>
</dbReference>
<dbReference type="GO" id="GO:0043041">
    <property type="term" value="P:amino acid activation for nonribosomal peptide biosynthetic process"/>
    <property type="evidence" value="ECO:0007669"/>
    <property type="project" value="TreeGrafter"/>
</dbReference>
<comment type="cofactor">
    <cofactor evidence="1">
        <name>pantetheine 4'-phosphate</name>
        <dbReference type="ChEBI" id="CHEBI:47942"/>
    </cofactor>
</comment>
<dbReference type="PROSITE" id="PS00012">
    <property type="entry name" value="PHOSPHOPANTETHEINE"/>
    <property type="match status" value="1"/>
</dbReference>
<dbReference type="Gene3D" id="3.30.559.10">
    <property type="entry name" value="Chloramphenicol acetyltransferase-like domain"/>
    <property type="match status" value="2"/>
</dbReference>
<gene>
    <name evidence="5" type="ORF">FNH04_35455</name>
</gene>
<dbReference type="GO" id="GO:0008610">
    <property type="term" value="P:lipid biosynthetic process"/>
    <property type="evidence" value="ECO:0007669"/>
    <property type="project" value="UniProtKB-ARBA"/>
</dbReference>